<dbReference type="FunFam" id="3.30.565.10:FF:000010">
    <property type="entry name" value="Sensor histidine kinase RcsC"/>
    <property type="match status" value="1"/>
</dbReference>
<dbReference type="InterPro" id="IPR013783">
    <property type="entry name" value="Ig-like_fold"/>
</dbReference>
<dbReference type="InterPro" id="IPR011123">
    <property type="entry name" value="Y_Y_Y"/>
</dbReference>
<dbReference type="PRINTS" id="PR00344">
    <property type="entry name" value="BCTRLSENSOR"/>
</dbReference>
<dbReference type="EMBL" id="JAGTAR010000031">
    <property type="protein sequence ID" value="MBR8537421.1"/>
    <property type="molecule type" value="Genomic_DNA"/>
</dbReference>
<dbReference type="SUPFAM" id="SSF63829">
    <property type="entry name" value="Calcium-dependent phosphotriesterase"/>
    <property type="match status" value="3"/>
</dbReference>
<evidence type="ECO:0000256" key="5">
    <source>
        <dbReference type="SAM" id="Phobius"/>
    </source>
</evidence>
<feature type="domain" description="Histidine kinase" evidence="6">
    <location>
        <begin position="897"/>
        <end position="1116"/>
    </location>
</feature>
<dbReference type="InterPro" id="IPR003661">
    <property type="entry name" value="HisK_dim/P_dom"/>
</dbReference>
<evidence type="ECO:0000313" key="8">
    <source>
        <dbReference type="Proteomes" id="UP000679220"/>
    </source>
</evidence>
<dbReference type="PANTHER" id="PTHR43547">
    <property type="entry name" value="TWO-COMPONENT HISTIDINE KINASE"/>
    <property type="match status" value="1"/>
</dbReference>
<proteinExistence type="predicted"/>
<dbReference type="PANTHER" id="PTHR43547:SF2">
    <property type="entry name" value="HYBRID SIGNAL TRANSDUCTION HISTIDINE KINASE C"/>
    <property type="match status" value="1"/>
</dbReference>
<dbReference type="InterPro" id="IPR015943">
    <property type="entry name" value="WD40/YVTN_repeat-like_dom_sf"/>
</dbReference>
<dbReference type="Pfam" id="PF07494">
    <property type="entry name" value="Reg_prop"/>
    <property type="match status" value="4"/>
</dbReference>
<gene>
    <name evidence="7" type="ORF">KDU71_17770</name>
</gene>
<sequence>MRYFRKTYGLSIVILLLLFAAETGKAQVRRYSTYTFSIDDGLSQNSVTCILKDKRGFIWLGTEDGLNRYDGKEVTTFVSKGNPEEGLIINTVNSLIEDRDKDLIYIGTNGGGLSIFDLNAEKFTHYPYRDSGNSISSGFVYDLFKDQSGNIIIATSYGVSIFNPDTKQFDNFESSEAEDAEFPFVVATSVFADENGVIWAGTYGFGLVKLDVASRTFTRYTNSRKEQRYNSNIIDEIRPSDESRYLWLATDNGFYEFDKETGRFRLLYLENTKVSDALVDKNGGIWLSSGLDGITYVSPAGTITSLKNDPYDIYSLEENSVRCLYLDDREHLWIGTKSSGCIHMDVSGNQFVHYYQTKDGKGVNGKTVFALSKDKQQQVWVGTMKGLSIWDASTGNIRPYYFLDHQDDVSVWALYNDNDDLWIGTSQGLFKHNKISRSTDTYKYIEGDSTSLSDNEVFAIEKDAAGNLWIGTAYGLSKFDPSADKFIRYQFANYDGALTNEMIWDVYCDSKERLWVTTQYGVNIYRPETDSFTYLFNTDADTLGLSSYNVTSVYEDSRNRIWLTTSKGINLVNDSLHIIKHYGEEQGLANAYTYHLYEHNNELWVSTNKGISRINLETEDVISYDVQDGLQSNEFNPASEILDDGRMLFGGINGFNVFHPDSIKQSTFSPPIYFTSLELYDQAFQDMDSLAIDRRVVRSSLLNSDQITLDAEQRFFTINFTALDYQAPLQIDYYYRMLPISPDWIPLDDKRNLTFIDLNIGQYKLEVRSTNAEGYFCDNAKRITIIVQPPLWKEPWFVVLSVLMAIVLVYMAGRLYYLRMKRDKEVLEKRVHIRTKEIQLQRNIAHRQRDEIARQKEELEHLAKNLEGIVDERTRELKLAKEAAEESDRLKSAFLSNMSHEIRTPMNAIMGFSELLLDSSFNEQEKNDFAHLIRTNGDNLLHLLNDIIDISMIESGQLKVVLTQIDVNELIKEVFETFKTSRLLQEKPVIKYELICANEPIILQTDAFRLRQILNNLISNAIKFTNSGYIKVALKEEGNQALFSVEDSGIGISLEHQTRIFERFSRIDNTNENLYGGNGLGLTITKNLVEILKGSINVESELGVGTNFYFQLPLTKHS</sequence>
<dbReference type="InterPro" id="IPR036890">
    <property type="entry name" value="HATPase_C_sf"/>
</dbReference>
<name>A0A941IY16_9BACT</name>
<dbReference type="Pfam" id="PF00512">
    <property type="entry name" value="HisKA"/>
    <property type="match status" value="1"/>
</dbReference>
<comment type="caution">
    <text evidence="7">The sequence shown here is derived from an EMBL/GenBank/DDBJ whole genome shotgun (WGS) entry which is preliminary data.</text>
</comment>
<comment type="catalytic activity">
    <reaction evidence="1">
        <text>ATP + protein L-histidine = ADP + protein N-phospho-L-histidine.</text>
        <dbReference type="EC" id="2.7.13.3"/>
    </reaction>
</comment>
<dbReference type="InterPro" id="IPR004358">
    <property type="entry name" value="Sig_transdc_His_kin-like_C"/>
</dbReference>
<dbReference type="Pfam" id="PF02518">
    <property type="entry name" value="HATPase_c"/>
    <property type="match status" value="1"/>
</dbReference>
<keyword evidence="5" id="KW-0472">Membrane</keyword>
<keyword evidence="3" id="KW-0597">Phosphoprotein</keyword>
<accession>A0A941IY16</accession>
<dbReference type="Gene3D" id="2.60.40.10">
    <property type="entry name" value="Immunoglobulins"/>
    <property type="match status" value="1"/>
</dbReference>
<protein>
    <recommendedName>
        <fullName evidence="2">histidine kinase</fullName>
        <ecNumber evidence="2">2.7.13.3</ecNumber>
    </recommendedName>
</protein>
<evidence type="ECO:0000256" key="1">
    <source>
        <dbReference type="ARBA" id="ARBA00000085"/>
    </source>
</evidence>
<evidence type="ECO:0000256" key="4">
    <source>
        <dbReference type="SAM" id="Coils"/>
    </source>
</evidence>
<dbReference type="InterPro" id="IPR011110">
    <property type="entry name" value="Reg_prop"/>
</dbReference>
<evidence type="ECO:0000256" key="3">
    <source>
        <dbReference type="ARBA" id="ARBA00022553"/>
    </source>
</evidence>
<dbReference type="PROSITE" id="PS50109">
    <property type="entry name" value="HIS_KIN"/>
    <property type="match status" value="1"/>
</dbReference>
<dbReference type="Proteomes" id="UP000679220">
    <property type="component" value="Unassembled WGS sequence"/>
</dbReference>
<evidence type="ECO:0000259" key="6">
    <source>
        <dbReference type="PROSITE" id="PS50109"/>
    </source>
</evidence>
<dbReference type="CDD" id="cd00082">
    <property type="entry name" value="HisKA"/>
    <property type="match status" value="1"/>
</dbReference>
<feature type="transmembrane region" description="Helical" evidence="5">
    <location>
        <begin position="796"/>
        <end position="817"/>
    </location>
</feature>
<dbReference type="Gene3D" id="2.130.10.10">
    <property type="entry name" value="YVTN repeat-like/Quinoprotein amine dehydrogenase"/>
    <property type="match status" value="3"/>
</dbReference>
<dbReference type="RefSeq" id="WP_212192444.1">
    <property type="nucleotide sequence ID" value="NZ_JAGTAR010000031.1"/>
</dbReference>
<keyword evidence="8" id="KW-1185">Reference proteome</keyword>
<evidence type="ECO:0000256" key="2">
    <source>
        <dbReference type="ARBA" id="ARBA00012438"/>
    </source>
</evidence>
<feature type="coiled-coil region" evidence="4">
    <location>
        <begin position="845"/>
        <end position="876"/>
    </location>
</feature>
<dbReference type="InterPro" id="IPR036097">
    <property type="entry name" value="HisK_dim/P_sf"/>
</dbReference>
<keyword evidence="4" id="KW-0175">Coiled coil</keyword>
<dbReference type="SUPFAM" id="SSF47384">
    <property type="entry name" value="Homodimeric domain of signal transducing histidine kinase"/>
    <property type="match status" value="1"/>
</dbReference>
<dbReference type="Gene3D" id="3.30.565.10">
    <property type="entry name" value="Histidine kinase-like ATPase, C-terminal domain"/>
    <property type="match status" value="1"/>
</dbReference>
<dbReference type="Gene3D" id="1.10.287.130">
    <property type="match status" value="1"/>
</dbReference>
<dbReference type="InterPro" id="IPR005467">
    <property type="entry name" value="His_kinase_dom"/>
</dbReference>
<organism evidence="7 8">
    <name type="scientific">Carboxylicivirga sediminis</name>
    <dbReference type="NCBI Taxonomy" id="2006564"/>
    <lineage>
        <taxon>Bacteria</taxon>
        <taxon>Pseudomonadati</taxon>
        <taxon>Bacteroidota</taxon>
        <taxon>Bacteroidia</taxon>
        <taxon>Marinilabiliales</taxon>
        <taxon>Marinilabiliaceae</taxon>
        <taxon>Carboxylicivirga</taxon>
    </lineage>
</organism>
<dbReference type="SUPFAM" id="SSF55874">
    <property type="entry name" value="ATPase domain of HSP90 chaperone/DNA topoisomerase II/histidine kinase"/>
    <property type="match status" value="1"/>
</dbReference>
<dbReference type="SMART" id="SM00387">
    <property type="entry name" value="HATPase_c"/>
    <property type="match status" value="1"/>
</dbReference>
<dbReference type="InterPro" id="IPR003594">
    <property type="entry name" value="HATPase_dom"/>
</dbReference>
<dbReference type="SMART" id="SM00388">
    <property type="entry name" value="HisKA"/>
    <property type="match status" value="1"/>
</dbReference>
<dbReference type="CDD" id="cd16922">
    <property type="entry name" value="HATPase_EvgS-ArcB-TorS-like"/>
    <property type="match status" value="1"/>
</dbReference>
<keyword evidence="5" id="KW-0812">Transmembrane</keyword>
<dbReference type="AlphaFoldDB" id="A0A941IY16"/>
<reference evidence="7" key="2">
    <citation type="submission" date="2021-04" db="EMBL/GenBank/DDBJ databases">
        <authorList>
            <person name="Zhang T."/>
            <person name="Zhang Y."/>
            <person name="Lu D."/>
            <person name="Zuo D."/>
            <person name="Du Z."/>
        </authorList>
    </citation>
    <scope>NUCLEOTIDE SEQUENCE</scope>
    <source>
        <strain evidence="7">JR1</strain>
    </source>
</reference>
<dbReference type="GO" id="GO:0000155">
    <property type="term" value="F:phosphorelay sensor kinase activity"/>
    <property type="evidence" value="ECO:0007669"/>
    <property type="project" value="InterPro"/>
</dbReference>
<reference evidence="7" key="1">
    <citation type="journal article" date="2018" name="Int. J. Syst. Evol. Microbiol.">
        <title>Carboxylicivirga sediminis sp. nov., isolated from coastal sediment.</title>
        <authorList>
            <person name="Wang F.Q."/>
            <person name="Ren L.H."/>
            <person name="Zou R.J."/>
            <person name="Sun Y.Z."/>
            <person name="Liu X.J."/>
            <person name="Jiang F."/>
            <person name="Liu L.J."/>
        </authorList>
    </citation>
    <scope>NUCLEOTIDE SEQUENCE</scope>
    <source>
        <strain evidence="7">JR1</strain>
    </source>
</reference>
<dbReference type="Pfam" id="PF07495">
    <property type="entry name" value="Y_Y_Y"/>
    <property type="match status" value="1"/>
</dbReference>
<dbReference type="EC" id="2.7.13.3" evidence="2"/>
<keyword evidence="5" id="KW-1133">Transmembrane helix</keyword>
<evidence type="ECO:0000313" key="7">
    <source>
        <dbReference type="EMBL" id="MBR8537421.1"/>
    </source>
</evidence>